<dbReference type="PIRSF" id="PIRSF009452">
    <property type="entry name" value="MtrA_MtxA"/>
    <property type="match status" value="1"/>
</dbReference>
<dbReference type="EC" id="7.2.1.4" evidence="11 12"/>
<keyword evidence="1 11" id="KW-1003">Cell membrane</keyword>
<dbReference type="PIRSF" id="PIRSF500207">
    <property type="entry name" value="MtrA"/>
    <property type="match status" value="1"/>
</dbReference>
<dbReference type="GO" id="GO:0030269">
    <property type="term" value="F:tetrahydromethanopterin S-methyltransferase activity"/>
    <property type="evidence" value="ECO:0007669"/>
    <property type="project" value="UniProtKB-UniRule"/>
</dbReference>
<comment type="cofactor">
    <cofactor evidence="11">
        <name>5-hydroxybenzimidazolylcob(I)amide</name>
        <dbReference type="ChEBI" id="CHEBI:60494"/>
    </cofactor>
    <text evidence="11">Binds 1 5-hydroxybenzimidazolylcobamide group.</text>
</comment>
<evidence type="ECO:0000256" key="8">
    <source>
        <dbReference type="ARBA" id="ARBA00022994"/>
    </source>
</evidence>
<dbReference type="RefSeq" id="WP_091708903.1">
    <property type="nucleotide sequence ID" value="NZ_FNCA01000002.1"/>
</dbReference>
<protein>
    <recommendedName>
        <fullName evidence="11 12">Tetrahydromethanopterin S-methyltransferase subunit A</fullName>
        <ecNumber evidence="11 12">7.2.1.4</ecNumber>
    </recommendedName>
    <alternativeName>
        <fullName evidence="11">N5-methyltetrahydromethanopterin--coenzyme M methyltransferase subunit A</fullName>
    </alternativeName>
</protein>
<keyword evidence="10 11" id="KW-0170">Cobalt</keyword>
<dbReference type="HAMAP" id="MF_01093">
    <property type="entry name" value="MtrA"/>
    <property type="match status" value="1"/>
</dbReference>
<feature type="transmembrane region" description="Helical" evidence="11">
    <location>
        <begin position="222"/>
        <end position="240"/>
    </location>
</feature>
<evidence type="ECO:0000313" key="13">
    <source>
        <dbReference type="EMBL" id="SDF53259.1"/>
    </source>
</evidence>
<evidence type="ECO:0000313" key="14">
    <source>
        <dbReference type="Proteomes" id="UP000199259"/>
    </source>
</evidence>
<name>A0A7Z7AYP1_9EURY</name>
<comment type="caution">
    <text evidence="13">The sequence shown here is derived from an EMBL/GenBank/DDBJ whole genome shotgun (WGS) entry which is preliminary data.</text>
</comment>
<sequence>MADKREPASGWPILKGEYDVGDVNNCVAVVTCGSHLSAGPMLDAGACIAGPCKTENLGLEKVVAHIISNPNIRFLLVTGSEVKGHITGEAIVMIHKNGIKDNRIVGASGAIPYVENLSDEAIARFQEQVECIDFIGTEDMSAITSKIKEYASKDPGAFDADPLVLEVGEAGGDDEGEAGGLKPMAAELATVRSRILSINKEMMTIGNLNKFHSGVHAGKVEGIMIGLAITLSLLGMLLFGGQ</sequence>
<evidence type="ECO:0000256" key="9">
    <source>
        <dbReference type="ARBA" id="ARBA00023136"/>
    </source>
</evidence>
<organism evidence="13 14">
    <name type="scientific">Methanolobus vulcani</name>
    <dbReference type="NCBI Taxonomy" id="38026"/>
    <lineage>
        <taxon>Archaea</taxon>
        <taxon>Methanobacteriati</taxon>
        <taxon>Methanobacteriota</taxon>
        <taxon>Stenosarchaea group</taxon>
        <taxon>Methanomicrobia</taxon>
        <taxon>Methanosarcinales</taxon>
        <taxon>Methanosarcinaceae</taxon>
        <taxon>Methanolobus</taxon>
    </lineage>
</organism>
<comment type="function">
    <text evidence="11">Part of a complex that catalyzes the formation of methyl-coenzyme M and tetrahydromethanopterin from coenzyme M and methyl-tetrahydromethanopterin. This is an energy-conserving, sodium-ion translocating step.</text>
</comment>
<evidence type="ECO:0000256" key="2">
    <source>
        <dbReference type="ARBA" id="ARBA00022563"/>
    </source>
</evidence>
<comment type="similarity">
    <text evidence="11">Belongs to the MtrA family.</text>
</comment>
<evidence type="ECO:0000256" key="11">
    <source>
        <dbReference type="HAMAP-Rule" id="MF_01093"/>
    </source>
</evidence>
<dbReference type="EMBL" id="FNCA01000002">
    <property type="protein sequence ID" value="SDF53259.1"/>
    <property type="molecule type" value="Genomic_DNA"/>
</dbReference>
<keyword evidence="6 11" id="KW-1278">Translocase</keyword>
<dbReference type="UniPathway" id="UPA00640">
    <property type="reaction ID" value="UER00698"/>
</dbReference>
<comment type="pathway">
    <text evidence="11">One-carbon metabolism; methanogenesis from CO(2); methyl-coenzyme M from 5,10-methylene-5,6,7,8-tetrahydromethanopterin: step 2/2.</text>
</comment>
<comment type="subunit">
    <text evidence="11">The complex is composed of 8 subunits; MtrA, MtrB, MtrC, MtrD, MtrE, MtrF, MtrG and MtrH.</text>
</comment>
<keyword evidence="5 11" id="KW-0812">Transmembrane</keyword>
<keyword evidence="2 11" id="KW-0554">One-carbon metabolism</keyword>
<evidence type="ECO:0000256" key="6">
    <source>
        <dbReference type="ARBA" id="ARBA00022967"/>
    </source>
</evidence>
<evidence type="ECO:0000256" key="4">
    <source>
        <dbReference type="ARBA" id="ARBA00022679"/>
    </source>
</evidence>
<dbReference type="NCBIfam" id="NF002126">
    <property type="entry name" value="PRK00964.1-4"/>
    <property type="match status" value="1"/>
</dbReference>
<comment type="catalytic activity">
    <reaction evidence="11">
        <text>5-methyl-5,6,7,8-tetrahydromethanopterin + coenzyme M + 2 Na(+)(in) = 5,6,7,8-tetrahydromethanopterin + methyl-coenzyme M + 2 Na(+)(out)</text>
        <dbReference type="Rhea" id="RHEA:53492"/>
        <dbReference type="ChEBI" id="CHEBI:29101"/>
        <dbReference type="ChEBI" id="CHEBI:58103"/>
        <dbReference type="ChEBI" id="CHEBI:58116"/>
        <dbReference type="ChEBI" id="CHEBI:58286"/>
        <dbReference type="ChEBI" id="CHEBI:58319"/>
        <dbReference type="EC" id="7.2.1.4"/>
    </reaction>
</comment>
<evidence type="ECO:0000256" key="7">
    <source>
        <dbReference type="ARBA" id="ARBA00022989"/>
    </source>
</evidence>
<keyword evidence="7 11" id="KW-1133">Transmembrane helix</keyword>
<keyword evidence="4 11" id="KW-0808">Transferase</keyword>
<reference evidence="13 14" key="1">
    <citation type="submission" date="2016-10" db="EMBL/GenBank/DDBJ databases">
        <authorList>
            <person name="Varghese N."/>
            <person name="Submissions S."/>
        </authorList>
    </citation>
    <scope>NUCLEOTIDE SEQUENCE [LARGE SCALE GENOMIC DNA]</scope>
    <source>
        <strain evidence="13 14">PL 12/M</strain>
    </source>
</reference>
<dbReference type="InterPro" id="IPR030688">
    <property type="entry name" value="MeTrfase_MtrA/MtxA"/>
</dbReference>
<dbReference type="NCBIfam" id="TIGR01111">
    <property type="entry name" value="mtrA"/>
    <property type="match status" value="1"/>
</dbReference>
<dbReference type="InterPro" id="IPR005778">
    <property type="entry name" value="MtrA"/>
</dbReference>
<evidence type="ECO:0000256" key="10">
    <source>
        <dbReference type="ARBA" id="ARBA00023285"/>
    </source>
</evidence>
<dbReference type="GO" id="GO:0032259">
    <property type="term" value="P:methylation"/>
    <property type="evidence" value="ECO:0007669"/>
    <property type="project" value="UniProtKB-KW"/>
</dbReference>
<keyword evidence="14" id="KW-1185">Reference proteome</keyword>
<evidence type="ECO:0000256" key="5">
    <source>
        <dbReference type="ARBA" id="ARBA00022692"/>
    </source>
</evidence>
<dbReference type="GO" id="GO:0050897">
    <property type="term" value="F:cobalt ion binding"/>
    <property type="evidence" value="ECO:0007669"/>
    <property type="project" value="InterPro"/>
</dbReference>
<dbReference type="GO" id="GO:0019386">
    <property type="term" value="P:methanogenesis, from carbon dioxide"/>
    <property type="evidence" value="ECO:0007669"/>
    <property type="project" value="UniProtKB-UniRule"/>
</dbReference>
<proteinExistence type="inferred from homology"/>
<dbReference type="Proteomes" id="UP000199259">
    <property type="component" value="Unassembled WGS sequence"/>
</dbReference>
<dbReference type="OrthoDB" id="130682at2157"/>
<feature type="binding site" evidence="11">
    <location>
        <position position="85"/>
    </location>
    <ligand>
        <name>5-hydroxybenzimidazolylcob(I)amide</name>
        <dbReference type="ChEBI" id="CHEBI:60494"/>
        <note>cofactor</note>
    </ligand>
</feature>
<gene>
    <name evidence="11" type="primary">mtrA</name>
    <name evidence="13" type="ORF">SAMN04488589_0805</name>
</gene>
<dbReference type="GO" id="GO:0006730">
    <property type="term" value="P:one-carbon metabolic process"/>
    <property type="evidence" value="ECO:0007669"/>
    <property type="project" value="UniProtKB-UniRule"/>
</dbReference>
<dbReference type="GO" id="GO:0005886">
    <property type="term" value="C:plasma membrane"/>
    <property type="evidence" value="ECO:0007669"/>
    <property type="project" value="UniProtKB-SubCell"/>
</dbReference>
<comment type="subcellular location">
    <subcellularLocation>
        <location evidence="11">Cell membrane</location>
        <topology evidence="11">Single-pass membrane protein</topology>
    </subcellularLocation>
</comment>
<evidence type="ECO:0000256" key="3">
    <source>
        <dbReference type="ARBA" id="ARBA00022603"/>
    </source>
</evidence>
<keyword evidence="3 11" id="KW-0489">Methyltransferase</keyword>
<evidence type="ECO:0000256" key="1">
    <source>
        <dbReference type="ARBA" id="ARBA00022475"/>
    </source>
</evidence>
<dbReference type="AlphaFoldDB" id="A0A7Z7AYP1"/>
<keyword evidence="9 11" id="KW-0472">Membrane</keyword>
<accession>A0A7Z7AYP1</accession>
<dbReference type="Pfam" id="PF04208">
    <property type="entry name" value="MtrA"/>
    <property type="match status" value="1"/>
</dbReference>
<keyword evidence="8 11" id="KW-0484">Methanogenesis</keyword>
<evidence type="ECO:0000256" key="12">
    <source>
        <dbReference type="NCBIfam" id="TIGR01111"/>
    </source>
</evidence>